<protein>
    <recommendedName>
        <fullName evidence="3">Core-binding (CB) domain-containing protein</fullName>
    </recommendedName>
</protein>
<evidence type="ECO:0008006" key="3">
    <source>
        <dbReference type="Google" id="ProtNLM"/>
    </source>
</evidence>
<reference evidence="1 2" key="1">
    <citation type="submission" date="2024-09" db="EMBL/GenBank/DDBJ databases">
        <authorList>
            <person name="Sun Q."/>
            <person name="Mori K."/>
        </authorList>
    </citation>
    <scope>NUCLEOTIDE SEQUENCE [LARGE SCALE GENOMIC DNA]</scope>
    <source>
        <strain evidence="1 2">TBRC 2205</strain>
    </source>
</reference>
<dbReference type="RefSeq" id="WP_377343676.1">
    <property type="nucleotide sequence ID" value="NZ_JBHLUE010000034.1"/>
</dbReference>
<proteinExistence type="predicted"/>
<name>A0ABV6P7J5_9ACTN</name>
<sequence length="310" mass="34067">MLYSDGRCARCVLTLRLTDLLTGPDGTVSPELQQLIEVLSGVAHPATILIWLRHSMSARLLAQLAGTGEPISHAVLDDLAPSKALHYIRDLLVTTAILPVRDEHLDRITGFVNQILADGPAGHAAIIKPYTHWYLVRHARHRSRNQPTTKNSAAGLRASVRAALLLLAWLDGHQLTLATLTQPHLEDWLAANPTRQRYLQSFIRWTNRRRLTRSLAVPTAPRGEPHVFLTGSARTDQLRRCLHDDDMPVEDRVAGALVRCSASRSVGSPSSPSTTWTAARPAVGCGSARIGSNCRHAWPIWSLAFSNSRA</sequence>
<evidence type="ECO:0000313" key="2">
    <source>
        <dbReference type="Proteomes" id="UP001589894"/>
    </source>
</evidence>
<dbReference type="Proteomes" id="UP001589894">
    <property type="component" value="Unassembled WGS sequence"/>
</dbReference>
<gene>
    <name evidence="1" type="ORF">ACFFHU_29225</name>
</gene>
<evidence type="ECO:0000313" key="1">
    <source>
        <dbReference type="EMBL" id="MFC0568208.1"/>
    </source>
</evidence>
<keyword evidence="2" id="KW-1185">Reference proteome</keyword>
<comment type="caution">
    <text evidence="1">The sequence shown here is derived from an EMBL/GenBank/DDBJ whole genome shotgun (WGS) entry which is preliminary data.</text>
</comment>
<dbReference type="EMBL" id="JBHLUE010000034">
    <property type="protein sequence ID" value="MFC0568208.1"/>
    <property type="molecule type" value="Genomic_DNA"/>
</dbReference>
<organism evidence="1 2">
    <name type="scientific">Plantactinospora siamensis</name>
    <dbReference type="NCBI Taxonomy" id="555372"/>
    <lineage>
        <taxon>Bacteria</taxon>
        <taxon>Bacillati</taxon>
        <taxon>Actinomycetota</taxon>
        <taxon>Actinomycetes</taxon>
        <taxon>Micromonosporales</taxon>
        <taxon>Micromonosporaceae</taxon>
        <taxon>Plantactinospora</taxon>
    </lineage>
</organism>
<accession>A0ABV6P7J5</accession>